<dbReference type="Proteomes" id="UP000730482">
    <property type="component" value="Unassembled WGS sequence"/>
</dbReference>
<proteinExistence type="predicted"/>
<name>A0ABS5KNP2_9ACTN</name>
<gene>
    <name evidence="1" type="ORF">KGQ19_12380</name>
</gene>
<dbReference type="RefSeq" id="WP_212009249.1">
    <property type="nucleotide sequence ID" value="NZ_JAAFYZ010000032.1"/>
</dbReference>
<protein>
    <submittedName>
        <fullName evidence="1">Uncharacterized protein</fullName>
    </submittedName>
</protein>
<keyword evidence="2" id="KW-1185">Reference proteome</keyword>
<comment type="caution">
    <text evidence="1">The sequence shown here is derived from an EMBL/GenBank/DDBJ whole genome shotgun (WGS) entry which is preliminary data.</text>
</comment>
<accession>A0ABS5KNP2</accession>
<evidence type="ECO:0000313" key="2">
    <source>
        <dbReference type="Proteomes" id="UP000730482"/>
    </source>
</evidence>
<reference evidence="1 2" key="1">
    <citation type="submission" date="2020-02" db="EMBL/GenBank/DDBJ databases">
        <title>Acidophilic actinobacteria isolated from forest soil.</title>
        <authorList>
            <person name="Golinska P."/>
        </authorList>
    </citation>
    <scope>NUCLEOTIDE SEQUENCE [LARGE SCALE GENOMIC DNA]</scope>
    <source>
        <strain evidence="1 2">NL8</strain>
    </source>
</reference>
<sequence>MLLWSTPGLLPYRAAEGVLAVVCHNGGIVYGTLNNSETVEYITRHPKVMRWEFRPIPYEEGRSWLAAHEADLNKDRALRFIS</sequence>
<dbReference type="EMBL" id="JAAFYZ010000032">
    <property type="protein sequence ID" value="MBS2547669.1"/>
    <property type="molecule type" value="Genomic_DNA"/>
</dbReference>
<evidence type="ECO:0000313" key="1">
    <source>
        <dbReference type="EMBL" id="MBS2547669.1"/>
    </source>
</evidence>
<organism evidence="1 2">
    <name type="scientific">Catenulispora pinistramenti</name>
    <dbReference type="NCBI Taxonomy" id="2705254"/>
    <lineage>
        <taxon>Bacteria</taxon>
        <taxon>Bacillati</taxon>
        <taxon>Actinomycetota</taxon>
        <taxon>Actinomycetes</taxon>
        <taxon>Catenulisporales</taxon>
        <taxon>Catenulisporaceae</taxon>
        <taxon>Catenulispora</taxon>
    </lineage>
</organism>